<proteinExistence type="predicted"/>
<accession>A0A0D3IH02</accession>
<dbReference type="InterPro" id="IPR032739">
    <property type="entry name" value="MRNIP"/>
</dbReference>
<feature type="domain" description="MRN complex-interacting protein N-terminal" evidence="2">
    <location>
        <begin position="7"/>
        <end position="67"/>
    </location>
</feature>
<keyword evidence="4" id="KW-1185">Reference proteome</keyword>
<evidence type="ECO:0000256" key="1">
    <source>
        <dbReference type="SAM" id="MobiDB-lite"/>
    </source>
</evidence>
<name>A0A0D3IH02_EMIH1</name>
<dbReference type="PANTHER" id="PTHR15863">
    <property type="entry name" value="MRN COMPLEX-INTERACTING PROTEIN"/>
    <property type="match status" value="1"/>
</dbReference>
<dbReference type="GO" id="GO:0003682">
    <property type="term" value="F:chromatin binding"/>
    <property type="evidence" value="ECO:0007669"/>
    <property type="project" value="TreeGrafter"/>
</dbReference>
<evidence type="ECO:0000259" key="2">
    <source>
        <dbReference type="Pfam" id="PF15749"/>
    </source>
</evidence>
<dbReference type="STRING" id="2903.R1BLS7"/>
<dbReference type="HOGENOM" id="CLU_1206715_0_0_1"/>
<dbReference type="RefSeq" id="XP_005762966.1">
    <property type="nucleotide sequence ID" value="XM_005762909.1"/>
</dbReference>
<dbReference type="GO" id="GO:0007095">
    <property type="term" value="P:mitotic G2 DNA damage checkpoint signaling"/>
    <property type="evidence" value="ECO:0007669"/>
    <property type="project" value="TreeGrafter"/>
</dbReference>
<dbReference type="PANTHER" id="PTHR15863:SF2">
    <property type="entry name" value="MRN COMPLEX-INTERACTING PROTEIN"/>
    <property type="match status" value="1"/>
</dbReference>
<dbReference type="PaxDb" id="2903-EOD10537"/>
<feature type="region of interest" description="Disordered" evidence="1">
    <location>
        <begin position="92"/>
        <end position="118"/>
    </location>
</feature>
<evidence type="ECO:0000313" key="4">
    <source>
        <dbReference type="Proteomes" id="UP000013827"/>
    </source>
</evidence>
<evidence type="ECO:0000313" key="3">
    <source>
        <dbReference type="EnsemblProtists" id="EOD10537"/>
    </source>
</evidence>
<sequence length="230" mass="22846">MPDFLCLRCYACGTFQSVQRTVRPKWACKVCTEKQSVLRSYCGSTVASDVRRAVQALNLARGRSDAALAAAVLDGDGGGDSIHFGGGGGGGGSWDGSAAVPSCEEREDEPAHHGGSYFGGENFGGDHFGVGGSFGGGGGSYSGCNAEHTACVHGSAEEFHLGEGGGGWPSYGGGGGHSGGRGYGGEFGGGGFSGGAGSGDGGGSCGRSCGGEEEGFVTSLQDEVVEEEWC</sequence>
<dbReference type="AlphaFoldDB" id="A0A0D3IH02"/>
<dbReference type="InterPro" id="IPR049472">
    <property type="entry name" value="MRNIP_N"/>
</dbReference>
<dbReference type="GO" id="GO:0005634">
    <property type="term" value="C:nucleus"/>
    <property type="evidence" value="ECO:0007669"/>
    <property type="project" value="TreeGrafter"/>
</dbReference>
<organism evidence="3 4">
    <name type="scientific">Emiliania huxleyi (strain CCMP1516)</name>
    <dbReference type="NCBI Taxonomy" id="280463"/>
    <lineage>
        <taxon>Eukaryota</taxon>
        <taxon>Haptista</taxon>
        <taxon>Haptophyta</taxon>
        <taxon>Prymnesiophyceae</taxon>
        <taxon>Isochrysidales</taxon>
        <taxon>Noelaerhabdaceae</taxon>
        <taxon>Emiliania</taxon>
    </lineage>
</organism>
<reference evidence="3" key="2">
    <citation type="submission" date="2024-10" db="UniProtKB">
        <authorList>
            <consortium name="EnsemblProtists"/>
        </authorList>
    </citation>
    <scope>IDENTIFICATION</scope>
</reference>
<dbReference type="Pfam" id="PF15749">
    <property type="entry name" value="MRNIP"/>
    <property type="match status" value="1"/>
</dbReference>
<dbReference type="GeneID" id="17256689"/>
<reference evidence="4" key="1">
    <citation type="journal article" date="2013" name="Nature">
        <title>Pan genome of the phytoplankton Emiliania underpins its global distribution.</title>
        <authorList>
            <person name="Read B.A."/>
            <person name="Kegel J."/>
            <person name="Klute M.J."/>
            <person name="Kuo A."/>
            <person name="Lefebvre S.C."/>
            <person name="Maumus F."/>
            <person name="Mayer C."/>
            <person name="Miller J."/>
            <person name="Monier A."/>
            <person name="Salamov A."/>
            <person name="Young J."/>
            <person name="Aguilar M."/>
            <person name="Claverie J.M."/>
            <person name="Frickenhaus S."/>
            <person name="Gonzalez K."/>
            <person name="Herman E.K."/>
            <person name="Lin Y.C."/>
            <person name="Napier J."/>
            <person name="Ogata H."/>
            <person name="Sarno A.F."/>
            <person name="Shmutz J."/>
            <person name="Schroeder D."/>
            <person name="de Vargas C."/>
            <person name="Verret F."/>
            <person name="von Dassow P."/>
            <person name="Valentin K."/>
            <person name="Van de Peer Y."/>
            <person name="Wheeler G."/>
            <person name="Dacks J.B."/>
            <person name="Delwiche C.F."/>
            <person name="Dyhrman S.T."/>
            <person name="Glockner G."/>
            <person name="John U."/>
            <person name="Richards T."/>
            <person name="Worden A.Z."/>
            <person name="Zhang X."/>
            <person name="Grigoriev I.V."/>
            <person name="Allen A.E."/>
            <person name="Bidle K."/>
            <person name="Borodovsky M."/>
            <person name="Bowler C."/>
            <person name="Brownlee C."/>
            <person name="Cock J.M."/>
            <person name="Elias M."/>
            <person name="Gladyshev V.N."/>
            <person name="Groth M."/>
            <person name="Guda C."/>
            <person name="Hadaegh A."/>
            <person name="Iglesias-Rodriguez M.D."/>
            <person name="Jenkins J."/>
            <person name="Jones B.M."/>
            <person name="Lawson T."/>
            <person name="Leese F."/>
            <person name="Lindquist E."/>
            <person name="Lobanov A."/>
            <person name="Lomsadze A."/>
            <person name="Malik S.B."/>
            <person name="Marsh M.E."/>
            <person name="Mackinder L."/>
            <person name="Mock T."/>
            <person name="Mueller-Roeber B."/>
            <person name="Pagarete A."/>
            <person name="Parker M."/>
            <person name="Probert I."/>
            <person name="Quesneville H."/>
            <person name="Raines C."/>
            <person name="Rensing S.A."/>
            <person name="Riano-Pachon D.M."/>
            <person name="Richier S."/>
            <person name="Rokitta S."/>
            <person name="Shiraiwa Y."/>
            <person name="Soanes D.M."/>
            <person name="van der Giezen M."/>
            <person name="Wahlund T.M."/>
            <person name="Williams B."/>
            <person name="Wilson W."/>
            <person name="Wolfe G."/>
            <person name="Wurch L.L."/>
        </authorList>
    </citation>
    <scope>NUCLEOTIDE SEQUENCE</scope>
</reference>
<dbReference type="Proteomes" id="UP000013827">
    <property type="component" value="Unassembled WGS sequence"/>
</dbReference>
<protein>
    <recommendedName>
        <fullName evidence="2">MRN complex-interacting protein N-terminal domain-containing protein</fullName>
    </recommendedName>
</protein>
<dbReference type="KEGG" id="ehx:EMIHUDRAFT_120548"/>
<dbReference type="EnsemblProtists" id="EOD10537">
    <property type="protein sequence ID" value="EOD10537"/>
    <property type="gene ID" value="EMIHUDRAFT_120548"/>
</dbReference>